<reference evidence="2 3" key="1">
    <citation type="submission" date="2017-09" db="EMBL/GenBank/DDBJ databases">
        <title>Reassesment of A. cryaerophilus.</title>
        <authorList>
            <person name="Perez-Cataluna A."/>
            <person name="Collado L."/>
            <person name="Salgado O."/>
            <person name="Lefinanco V."/>
            <person name="Figueras M.J."/>
        </authorList>
    </citation>
    <scope>NUCLEOTIDE SEQUENCE [LARGE SCALE GENOMIC DNA]</scope>
    <source>
        <strain evidence="2 3">LMG 10210</strain>
    </source>
</reference>
<evidence type="ECO:0000313" key="2">
    <source>
        <dbReference type="EMBL" id="PRM95389.1"/>
    </source>
</evidence>
<dbReference type="Proteomes" id="UP000238281">
    <property type="component" value="Unassembled WGS sequence"/>
</dbReference>
<dbReference type="PROSITE" id="PS51257">
    <property type="entry name" value="PROKAR_LIPOPROTEIN"/>
    <property type="match status" value="1"/>
</dbReference>
<dbReference type="AlphaFoldDB" id="A0A2S9T9D7"/>
<organism evidence="2 3">
    <name type="scientific">Aliarcobacter cryaerophilus</name>
    <dbReference type="NCBI Taxonomy" id="28198"/>
    <lineage>
        <taxon>Bacteria</taxon>
        <taxon>Pseudomonadati</taxon>
        <taxon>Campylobacterota</taxon>
        <taxon>Epsilonproteobacteria</taxon>
        <taxon>Campylobacterales</taxon>
        <taxon>Arcobacteraceae</taxon>
        <taxon>Aliarcobacter</taxon>
    </lineage>
</organism>
<evidence type="ECO:0000313" key="3">
    <source>
        <dbReference type="Proteomes" id="UP000238281"/>
    </source>
</evidence>
<gene>
    <name evidence="2" type="ORF">CJ673_00430</name>
</gene>
<comment type="caution">
    <text evidence="2">The sequence shown here is derived from an EMBL/GenBank/DDBJ whole genome shotgun (WGS) entry which is preliminary data.</text>
</comment>
<dbReference type="EMBL" id="NXGE01000001">
    <property type="protein sequence ID" value="PRM95389.1"/>
    <property type="molecule type" value="Genomic_DNA"/>
</dbReference>
<feature type="signal peptide" evidence="1">
    <location>
        <begin position="1"/>
        <end position="23"/>
    </location>
</feature>
<dbReference type="RefSeq" id="WP_105914430.1">
    <property type="nucleotide sequence ID" value="NZ_NXGE01000001.1"/>
</dbReference>
<evidence type="ECO:0000256" key="1">
    <source>
        <dbReference type="SAM" id="SignalP"/>
    </source>
</evidence>
<feature type="chain" id="PRO_5015419744" description="DUF2846 domain-containing protein" evidence="1">
    <location>
        <begin position="24"/>
        <end position="193"/>
    </location>
</feature>
<name>A0A2S9T9D7_9BACT</name>
<accession>A0A2S9T9D7</accession>
<evidence type="ECO:0008006" key="4">
    <source>
        <dbReference type="Google" id="ProtNLM"/>
    </source>
</evidence>
<protein>
    <recommendedName>
        <fullName evidence="4">DUF2846 domain-containing protein</fullName>
    </recommendedName>
</protein>
<sequence>MKNLIKTLGASLLLLAIFTGCSSKDMQVAQNNDALKKPENGNAKILFYRSSTLGSAIQSSIFVIKDNNPQIVGIVGAKKKMVYELNPGKYIFMVVAEASDFMYAEVDANKMYYVNIVPRMGLWKARFSLEPKDANLVSQEALNSYILVEPNKNTIDWYNENYSSVLEKYNEYFEKWMSKDISSRPKLYPDFGK</sequence>
<proteinExistence type="predicted"/>
<keyword evidence="1" id="KW-0732">Signal</keyword>